<evidence type="ECO:0000256" key="1">
    <source>
        <dbReference type="ARBA" id="ARBA00003800"/>
    </source>
</evidence>
<evidence type="ECO:0000256" key="6">
    <source>
        <dbReference type="ARBA" id="ARBA00023002"/>
    </source>
</evidence>
<dbReference type="RefSeq" id="WP_185980434.1">
    <property type="nucleotide sequence ID" value="NZ_CP060204.1"/>
</dbReference>
<sequence>MKILAADGISPEGIGLLAEYEVDVRDKIAHEELVEIIGDYDALMVRSASKVSADVLARADKLKIIGRAGVGVDNIDVKAATERGIIVINSPGGNTIAATEHTMAMMLSLARKIPAADATMHAGAWDRKSFVGVELRGKTLGVIGMGRIGSGVAKRALAFDMNIIAYDPYINEERAKALGVTVGTLDDIFAAADFITVHMPLTKETRGMISMPELRKMKKGVRLVNCARGGIINESDLAAAVKDGIVTGAAIDVFESEPLAEDHPLRGVPGIVLTPHLGASTVEAQIGVSVDVAEGIRAALRGEPVTAAVNMAPVSKEVMRVIRPYITLAEQLGCTVCSLAEGPISHVEVVYNGEITEVNTSFLTTALLKGMLNPILESEINYVNAPSVAKSRGIKVTEIKEKETSHYSTLITVRVTTAAGTAEAGTAEVQGTLFGTEGRIVRINGFRVDIDPHERLLICPHINRPGVIGTVGSIMGEAGINISSMQVGKSKREGMSIMALTIDHDIPDDTLARVLAIDGIFDAKFVNFETI</sequence>
<dbReference type="Pfam" id="PF02826">
    <property type="entry name" value="2-Hacid_dh_C"/>
    <property type="match status" value="1"/>
</dbReference>
<dbReference type="KEGG" id="stim:H1B31_00300"/>
<dbReference type="InterPro" id="IPR006139">
    <property type="entry name" value="D-isomer_2_OHA_DH_cat_dom"/>
</dbReference>
<dbReference type="InterPro" id="IPR036291">
    <property type="entry name" value="NAD(P)-bd_dom_sf"/>
</dbReference>
<dbReference type="PANTHER" id="PTHR42789:SF1">
    <property type="entry name" value="D-ISOMER SPECIFIC 2-HYDROXYACID DEHYDROGENASE FAMILY PROTEIN (AFU_ORTHOLOGUE AFUA_6G10090)"/>
    <property type="match status" value="1"/>
</dbReference>
<dbReference type="Proteomes" id="UP000515480">
    <property type="component" value="Chromosome"/>
</dbReference>
<dbReference type="FunFam" id="3.30.1330.90:FF:000003">
    <property type="entry name" value="D-3-phosphoglycerate dehydrogenase"/>
    <property type="match status" value="1"/>
</dbReference>
<dbReference type="SUPFAM" id="SSF51735">
    <property type="entry name" value="NAD(P)-binding Rossmann-fold domains"/>
    <property type="match status" value="1"/>
</dbReference>
<evidence type="ECO:0000256" key="5">
    <source>
        <dbReference type="ARBA" id="ARBA00022605"/>
    </source>
</evidence>
<keyword evidence="14" id="KW-1185">Reference proteome</keyword>
<dbReference type="EC" id="1.1.1.95" evidence="11"/>
<reference evidence="13 14" key="1">
    <citation type="submission" date="2020-07" db="EMBL/GenBank/DDBJ databases">
        <title>Complete genome and description of Selenomonas timonensis sp. nov., a new bacterium isolated from a gingivitis subject.</title>
        <authorList>
            <person name="Antezack A."/>
        </authorList>
    </citation>
    <scope>NUCLEOTIDE SEQUENCE [LARGE SCALE GENOMIC DNA]</scope>
    <source>
        <strain evidence="13 14">Marseille-Q3039</strain>
    </source>
</reference>
<dbReference type="PANTHER" id="PTHR42789">
    <property type="entry name" value="D-ISOMER SPECIFIC 2-HYDROXYACID DEHYDROGENASE FAMILY PROTEIN (AFU_ORTHOLOGUE AFUA_6G10090)"/>
    <property type="match status" value="1"/>
</dbReference>
<evidence type="ECO:0000256" key="3">
    <source>
        <dbReference type="ARBA" id="ARBA00005854"/>
    </source>
</evidence>
<comment type="catalytic activity">
    <reaction evidence="10 11">
        <text>(2R)-3-phosphoglycerate + NAD(+) = 3-phosphooxypyruvate + NADH + H(+)</text>
        <dbReference type="Rhea" id="RHEA:12641"/>
        <dbReference type="ChEBI" id="CHEBI:15378"/>
        <dbReference type="ChEBI" id="CHEBI:18110"/>
        <dbReference type="ChEBI" id="CHEBI:57540"/>
        <dbReference type="ChEBI" id="CHEBI:57945"/>
        <dbReference type="ChEBI" id="CHEBI:58272"/>
        <dbReference type="EC" id="1.1.1.95"/>
    </reaction>
</comment>
<dbReference type="InterPro" id="IPR006140">
    <property type="entry name" value="D-isomer_DH_NAD-bd"/>
</dbReference>
<evidence type="ECO:0000259" key="12">
    <source>
        <dbReference type="PROSITE" id="PS51671"/>
    </source>
</evidence>
<comment type="pathway">
    <text evidence="2 11">Amino-acid biosynthesis; L-serine biosynthesis; L-serine from 3-phospho-D-glycerate: step 1/3.</text>
</comment>
<keyword evidence="8 11" id="KW-0718">Serine biosynthesis</keyword>
<dbReference type="CDD" id="cd12173">
    <property type="entry name" value="PGDH_4"/>
    <property type="match status" value="1"/>
</dbReference>
<dbReference type="PROSITE" id="PS00670">
    <property type="entry name" value="D_2_HYDROXYACID_DH_2"/>
    <property type="match status" value="1"/>
</dbReference>
<evidence type="ECO:0000313" key="14">
    <source>
        <dbReference type="Proteomes" id="UP000515480"/>
    </source>
</evidence>
<dbReference type="InterPro" id="IPR029752">
    <property type="entry name" value="D-isomer_DH_CS1"/>
</dbReference>
<evidence type="ECO:0000256" key="2">
    <source>
        <dbReference type="ARBA" id="ARBA00005216"/>
    </source>
</evidence>
<dbReference type="Gene3D" id="3.40.50.720">
    <property type="entry name" value="NAD(P)-binding Rossmann-like Domain"/>
    <property type="match status" value="2"/>
</dbReference>
<dbReference type="NCBIfam" id="TIGR01327">
    <property type="entry name" value="PGDH"/>
    <property type="match status" value="1"/>
</dbReference>
<dbReference type="InterPro" id="IPR029009">
    <property type="entry name" value="ASB_dom_sf"/>
</dbReference>
<keyword evidence="7 11" id="KW-0520">NAD</keyword>
<dbReference type="GO" id="GO:0004617">
    <property type="term" value="F:phosphoglycerate dehydrogenase activity"/>
    <property type="evidence" value="ECO:0007669"/>
    <property type="project" value="UniProtKB-UniRule"/>
</dbReference>
<dbReference type="PROSITE" id="PS00065">
    <property type="entry name" value="D_2_HYDROXYACID_DH_1"/>
    <property type="match status" value="1"/>
</dbReference>
<dbReference type="Pfam" id="PF19304">
    <property type="entry name" value="PGDH_inter"/>
    <property type="match status" value="1"/>
</dbReference>
<dbReference type="InterPro" id="IPR045865">
    <property type="entry name" value="ACT-like_dom_sf"/>
</dbReference>
<proteinExistence type="inferred from homology"/>
<dbReference type="EMBL" id="CP060204">
    <property type="protein sequence ID" value="QNH54456.1"/>
    <property type="molecule type" value="Genomic_DNA"/>
</dbReference>
<dbReference type="GO" id="GO:0006564">
    <property type="term" value="P:L-serine biosynthetic process"/>
    <property type="evidence" value="ECO:0007669"/>
    <property type="project" value="UniProtKB-UniRule"/>
</dbReference>
<evidence type="ECO:0000256" key="8">
    <source>
        <dbReference type="ARBA" id="ARBA00023299"/>
    </source>
</evidence>
<evidence type="ECO:0000256" key="11">
    <source>
        <dbReference type="RuleBase" id="RU363003"/>
    </source>
</evidence>
<dbReference type="UniPathway" id="UPA00135">
    <property type="reaction ID" value="UER00196"/>
</dbReference>
<comment type="similarity">
    <text evidence="3 11">Belongs to the D-isomer specific 2-hydroxyacid dehydrogenase family.</text>
</comment>
<evidence type="ECO:0000256" key="9">
    <source>
        <dbReference type="ARBA" id="ARBA00048126"/>
    </source>
</evidence>
<dbReference type="PROSITE" id="PS51671">
    <property type="entry name" value="ACT"/>
    <property type="match status" value="1"/>
</dbReference>
<dbReference type="Pfam" id="PF00389">
    <property type="entry name" value="2-Hacid_dh"/>
    <property type="match status" value="1"/>
</dbReference>
<name>A0A7G7VK13_9FIRM</name>
<evidence type="ECO:0000256" key="10">
    <source>
        <dbReference type="ARBA" id="ARBA00048731"/>
    </source>
</evidence>
<comment type="function">
    <text evidence="1">Catalyzes the reversible oxidation of 3-phospho-D-glycerate to 3-phosphonooxypyruvate, the first step of the phosphorylated L-serine biosynthesis pathway. Also catalyzes the reversible oxidation of 2-hydroxyglutarate to 2-oxoglutarate.</text>
</comment>
<evidence type="ECO:0000256" key="7">
    <source>
        <dbReference type="ARBA" id="ARBA00023027"/>
    </source>
</evidence>
<organism evidence="13 14">
    <name type="scientific">Selenomonas timonae</name>
    <dbReference type="NCBI Taxonomy" id="2754044"/>
    <lineage>
        <taxon>Bacteria</taxon>
        <taxon>Bacillati</taxon>
        <taxon>Bacillota</taxon>
        <taxon>Negativicutes</taxon>
        <taxon>Selenomonadales</taxon>
        <taxon>Selenomonadaceae</taxon>
        <taxon>Selenomonas</taxon>
    </lineage>
</organism>
<dbReference type="InterPro" id="IPR002912">
    <property type="entry name" value="ACT_dom"/>
</dbReference>
<dbReference type="SUPFAM" id="SSF143548">
    <property type="entry name" value="Serine metabolism enzymes domain"/>
    <property type="match status" value="1"/>
</dbReference>
<accession>A0A7G7VK13</accession>
<evidence type="ECO:0000256" key="4">
    <source>
        <dbReference type="ARBA" id="ARBA00021582"/>
    </source>
</evidence>
<comment type="catalytic activity">
    <reaction evidence="9">
        <text>(R)-2-hydroxyglutarate + NAD(+) = 2-oxoglutarate + NADH + H(+)</text>
        <dbReference type="Rhea" id="RHEA:49612"/>
        <dbReference type="ChEBI" id="CHEBI:15378"/>
        <dbReference type="ChEBI" id="CHEBI:15801"/>
        <dbReference type="ChEBI" id="CHEBI:16810"/>
        <dbReference type="ChEBI" id="CHEBI:57540"/>
        <dbReference type="ChEBI" id="CHEBI:57945"/>
        <dbReference type="EC" id="1.1.1.399"/>
    </reaction>
</comment>
<feature type="domain" description="ACT" evidence="12">
    <location>
        <begin position="456"/>
        <end position="531"/>
    </location>
</feature>
<dbReference type="GO" id="GO:0051287">
    <property type="term" value="F:NAD binding"/>
    <property type="evidence" value="ECO:0007669"/>
    <property type="project" value="UniProtKB-UniRule"/>
</dbReference>
<dbReference type="FunFam" id="3.40.50.720:FF:000021">
    <property type="entry name" value="D-3-phosphoglycerate dehydrogenase"/>
    <property type="match status" value="1"/>
</dbReference>
<protein>
    <recommendedName>
        <fullName evidence="4 11">D-3-phosphoglycerate dehydrogenase</fullName>
        <ecNumber evidence="11">1.1.1.95</ecNumber>
    </recommendedName>
</protein>
<dbReference type="Gene3D" id="3.30.1330.90">
    <property type="entry name" value="D-3-phosphoglycerate dehydrogenase, domain 3"/>
    <property type="match status" value="1"/>
</dbReference>
<keyword evidence="6 11" id="KW-0560">Oxidoreductase</keyword>
<dbReference type="InterPro" id="IPR029753">
    <property type="entry name" value="D-isomer_DH_CS"/>
</dbReference>
<dbReference type="CDD" id="cd04902">
    <property type="entry name" value="ACT_3PGDH-xct"/>
    <property type="match status" value="1"/>
</dbReference>
<dbReference type="InterPro" id="IPR050857">
    <property type="entry name" value="D-2-hydroxyacid_DH"/>
</dbReference>
<dbReference type="InterPro" id="IPR006236">
    <property type="entry name" value="PGDH"/>
</dbReference>
<dbReference type="Gene3D" id="3.30.70.260">
    <property type="match status" value="1"/>
</dbReference>
<gene>
    <name evidence="13" type="ORF">H1B31_00300</name>
</gene>
<dbReference type="InterPro" id="IPR045626">
    <property type="entry name" value="PGDH_ASB_dom"/>
</dbReference>
<dbReference type="Pfam" id="PF01842">
    <property type="entry name" value="ACT"/>
    <property type="match status" value="1"/>
</dbReference>
<keyword evidence="5 11" id="KW-0028">Amino-acid biosynthesis</keyword>
<dbReference type="PROSITE" id="PS00671">
    <property type="entry name" value="D_2_HYDROXYACID_DH_3"/>
    <property type="match status" value="1"/>
</dbReference>
<dbReference type="SUPFAM" id="SSF55021">
    <property type="entry name" value="ACT-like"/>
    <property type="match status" value="1"/>
</dbReference>
<dbReference type="AlphaFoldDB" id="A0A7G7VK13"/>
<evidence type="ECO:0000313" key="13">
    <source>
        <dbReference type="EMBL" id="QNH54456.1"/>
    </source>
</evidence>
<dbReference type="SUPFAM" id="SSF52283">
    <property type="entry name" value="Formate/glycerate dehydrogenase catalytic domain-like"/>
    <property type="match status" value="1"/>
</dbReference>